<proteinExistence type="inferred from homology"/>
<dbReference type="RefSeq" id="WP_330481835.1">
    <property type="nucleotide sequence ID" value="NZ_JAZBJZ010000003.1"/>
</dbReference>
<dbReference type="SUPFAM" id="SSF53383">
    <property type="entry name" value="PLP-dependent transferases"/>
    <property type="match status" value="1"/>
</dbReference>
<dbReference type="GO" id="GO:0016212">
    <property type="term" value="F:kynurenine-oxoglutarate transaminase activity"/>
    <property type="evidence" value="ECO:0007669"/>
    <property type="project" value="TreeGrafter"/>
</dbReference>
<dbReference type="Gene3D" id="3.90.1150.10">
    <property type="entry name" value="Aspartate Aminotransferase, domain 1"/>
    <property type="match status" value="1"/>
</dbReference>
<dbReference type="InterPro" id="IPR015421">
    <property type="entry name" value="PyrdxlP-dep_Trfase_major"/>
</dbReference>
<comment type="cofactor">
    <cofactor evidence="1">
        <name>pyridoxal 5'-phosphate</name>
        <dbReference type="ChEBI" id="CHEBI:597326"/>
    </cofactor>
</comment>
<dbReference type="GO" id="GO:0030170">
    <property type="term" value="F:pyridoxal phosphate binding"/>
    <property type="evidence" value="ECO:0007669"/>
    <property type="project" value="InterPro"/>
</dbReference>
<keyword evidence="5" id="KW-0663">Pyridoxal phosphate</keyword>
<dbReference type="GO" id="GO:0005737">
    <property type="term" value="C:cytoplasm"/>
    <property type="evidence" value="ECO:0007669"/>
    <property type="project" value="TreeGrafter"/>
</dbReference>
<evidence type="ECO:0000256" key="2">
    <source>
        <dbReference type="ARBA" id="ARBA00007441"/>
    </source>
</evidence>
<dbReference type="AlphaFoldDB" id="A0AAW9PTS2"/>
<evidence type="ECO:0000256" key="4">
    <source>
        <dbReference type="ARBA" id="ARBA00022679"/>
    </source>
</evidence>
<comment type="similarity">
    <text evidence="2">Belongs to the class-I pyridoxal-phosphate-dependent aminotransferase family.</text>
</comment>
<dbReference type="EMBL" id="JAZBJZ010000003">
    <property type="protein sequence ID" value="MEE3715413.1"/>
    <property type="molecule type" value="Genomic_DNA"/>
</dbReference>
<accession>A0AAW9PTS2</accession>
<keyword evidence="3 7" id="KW-0032">Aminotransferase</keyword>
<dbReference type="Proteomes" id="UP001333818">
    <property type="component" value="Unassembled WGS sequence"/>
</dbReference>
<organism evidence="7 8">
    <name type="scientific">Tumidithrix elongata BACA0141</name>
    <dbReference type="NCBI Taxonomy" id="2716417"/>
    <lineage>
        <taxon>Bacteria</taxon>
        <taxon>Bacillati</taxon>
        <taxon>Cyanobacteriota</taxon>
        <taxon>Cyanophyceae</taxon>
        <taxon>Pseudanabaenales</taxon>
        <taxon>Pseudanabaenaceae</taxon>
        <taxon>Tumidithrix</taxon>
        <taxon>Tumidithrix elongata</taxon>
    </lineage>
</organism>
<evidence type="ECO:0000256" key="5">
    <source>
        <dbReference type="ARBA" id="ARBA00022898"/>
    </source>
</evidence>
<evidence type="ECO:0000259" key="6">
    <source>
        <dbReference type="Pfam" id="PF00155"/>
    </source>
</evidence>
<dbReference type="InterPro" id="IPR004839">
    <property type="entry name" value="Aminotransferase_I/II_large"/>
</dbReference>
<dbReference type="InterPro" id="IPR051326">
    <property type="entry name" value="Kynurenine-oxoglutarate_AT"/>
</dbReference>
<name>A0AAW9PTS2_9CYAN</name>
<keyword evidence="4" id="KW-0808">Transferase</keyword>
<protein>
    <submittedName>
        <fullName evidence="7">Pyridoxal phosphate-dependent aminotransferase</fullName>
    </submittedName>
</protein>
<dbReference type="CDD" id="cd00609">
    <property type="entry name" value="AAT_like"/>
    <property type="match status" value="1"/>
</dbReference>
<dbReference type="PANTHER" id="PTHR43807:SF20">
    <property type="entry name" value="FI04487P"/>
    <property type="match status" value="1"/>
</dbReference>
<evidence type="ECO:0000256" key="3">
    <source>
        <dbReference type="ARBA" id="ARBA00022576"/>
    </source>
</evidence>
<dbReference type="InterPro" id="IPR015422">
    <property type="entry name" value="PyrdxlP-dep_Trfase_small"/>
</dbReference>
<gene>
    <name evidence="7" type="ORF">V2H45_01490</name>
</gene>
<comment type="caution">
    <text evidence="7">The sequence shown here is derived from an EMBL/GenBank/DDBJ whole genome shotgun (WGS) entry which is preliminary data.</text>
</comment>
<feature type="domain" description="Aminotransferase class I/classII large" evidence="6">
    <location>
        <begin position="39"/>
        <end position="386"/>
    </location>
</feature>
<sequence length="393" mass="43564">MTATGSFPSLHFPLSQRALNTKESQIREASRYCVKFGAINLAQGLPDFAAPQDLKAAAQAAIAADRNQYADTWGLEPLRVAIAAKMQQDNGVQVDPETEVTICCGATEGLNIALMTLIDPGDRVLIFEPFYENYIPNLATVGGIPEFLTLHPPQWEITAEMLEPIFQKGLKAVIINTPANPTGKVWTKAELQLIAEFCQRYNVYAITDEIYEYILYEGEHISMLSIEGMRDRTIVVNGFSKTFCITGWRLGYTVANPTLTAAMRRIHDFITICAPTPFQYAALTAMQFGKDYFAQLAADYKRKRDLLYPTLQEIGLNPVLPKGAYYIWTDSSALAETANQAAYRLAKEAGVAAVPGNCFSNPQREQVNGLRFCFAKKDSTLEAAIANLQKFKL</sequence>
<dbReference type="InterPro" id="IPR015424">
    <property type="entry name" value="PyrdxlP-dep_Trfase"/>
</dbReference>
<dbReference type="Gene3D" id="3.40.640.10">
    <property type="entry name" value="Type I PLP-dependent aspartate aminotransferase-like (Major domain)"/>
    <property type="match status" value="1"/>
</dbReference>
<evidence type="ECO:0000256" key="1">
    <source>
        <dbReference type="ARBA" id="ARBA00001933"/>
    </source>
</evidence>
<reference evidence="7" key="1">
    <citation type="submission" date="2024-01" db="EMBL/GenBank/DDBJ databases">
        <title>Bank of Algae and Cyanobacteria of the Azores (BACA) strain genomes.</title>
        <authorList>
            <person name="Luz R."/>
            <person name="Cordeiro R."/>
            <person name="Fonseca A."/>
            <person name="Goncalves V."/>
        </authorList>
    </citation>
    <scope>NUCLEOTIDE SEQUENCE</scope>
    <source>
        <strain evidence="7">BACA0141</strain>
    </source>
</reference>
<keyword evidence="8" id="KW-1185">Reference proteome</keyword>
<evidence type="ECO:0000313" key="7">
    <source>
        <dbReference type="EMBL" id="MEE3715413.1"/>
    </source>
</evidence>
<dbReference type="FunFam" id="3.40.640.10:FF:000033">
    <property type="entry name" value="Aspartate aminotransferase"/>
    <property type="match status" value="1"/>
</dbReference>
<evidence type="ECO:0000313" key="8">
    <source>
        <dbReference type="Proteomes" id="UP001333818"/>
    </source>
</evidence>
<dbReference type="PANTHER" id="PTHR43807">
    <property type="entry name" value="FI04487P"/>
    <property type="match status" value="1"/>
</dbReference>
<dbReference type="Pfam" id="PF00155">
    <property type="entry name" value="Aminotran_1_2"/>
    <property type="match status" value="1"/>
</dbReference>